<organism evidence="1">
    <name type="scientific">Arundo donax</name>
    <name type="common">Giant reed</name>
    <name type="synonym">Donax arundinaceus</name>
    <dbReference type="NCBI Taxonomy" id="35708"/>
    <lineage>
        <taxon>Eukaryota</taxon>
        <taxon>Viridiplantae</taxon>
        <taxon>Streptophyta</taxon>
        <taxon>Embryophyta</taxon>
        <taxon>Tracheophyta</taxon>
        <taxon>Spermatophyta</taxon>
        <taxon>Magnoliopsida</taxon>
        <taxon>Liliopsida</taxon>
        <taxon>Poales</taxon>
        <taxon>Poaceae</taxon>
        <taxon>PACMAD clade</taxon>
        <taxon>Arundinoideae</taxon>
        <taxon>Arundineae</taxon>
        <taxon>Arundo</taxon>
    </lineage>
</organism>
<sequence>MLMLIHRMRQIYQIISELTR</sequence>
<dbReference type="EMBL" id="GBRH01191124">
    <property type="protein sequence ID" value="JAE06772.1"/>
    <property type="molecule type" value="Transcribed_RNA"/>
</dbReference>
<protein>
    <submittedName>
        <fullName evidence="1">Uncharacterized protein</fullName>
    </submittedName>
</protein>
<accession>A0A0A9F351</accession>
<reference evidence="1" key="1">
    <citation type="submission" date="2014-09" db="EMBL/GenBank/DDBJ databases">
        <authorList>
            <person name="Magalhaes I.L.F."/>
            <person name="Oliveira U."/>
            <person name="Santos F.R."/>
            <person name="Vidigal T.H.D.A."/>
            <person name="Brescovit A.D."/>
            <person name="Santos A.J."/>
        </authorList>
    </citation>
    <scope>NUCLEOTIDE SEQUENCE</scope>
    <source>
        <tissue evidence="1">Shoot tissue taken approximately 20 cm above the soil surface</tissue>
    </source>
</reference>
<dbReference type="AlphaFoldDB" id="A0A0A9F351"/>
<evidence type="ECO:0000313" key="1">
    <source>
        <dbReference type="EMBL" id="JAE06772.1"/>
    </source>
</evidence>
<name>A0A0A9F351_ARUDO</name>
<reference evidence="1" key="2">
    <citation type="journal article" date="2015" name="Data Brief">
        <title>Shoot transcriptome of the giant reed, Arundo donax.</title>
        <authorList>
            <person name="Barrero R.A."/>
            <person name="Guerrero F.D."/>
            <person name="Moolhuijzen P."/>
            <person name="Goolsby J.A."/>
            <person name="Tidwell J."/>
            <person name="Bellgard S.E."/>
            <person name="Bellgard M.I."/>
        </authorList>
    </citation>
    <scope>NUCLEOTIDE SEQUENCE</scope>
    <source>
        <tissue evidence="1">Shoot tissue taken approximately 20 cm above the soil surface</tissue>
    </source>
</reference>
<proteinExistence type="predicted"/>